<keyword evidence="4" id="KW-0067">ATP-binding</keyword>
<evidence type="ECO:0000313" key="8">
    <source>
        <dbReference type="EMBL" id="AOZ04703.1"/>
    </source>
</evidence>
<dbReference type="Gene3D" id="3.40.50.300">
    <property type="entry name" value="P-loop containing nucleotide triphosphate hydrolases"/>
    <property type="match status" value="2"/>
</dbReference>
<dbReference type="EMBL" id="CP017754">
    <property type="protein sequence ID" value="AOZ04703.1"/>
    <property type="molecule type" value="Genomic_DNA"/>
</dbReference>
<accession>A0ABN4THF9</accession>
<evidence type="ECO:0000313" key="9">
    <source>
        <dbReference type="Proteomes" id="UP000177515"/>
    </source>
</evidence>
<dbReference type="PANTHER" id="PTHR43788">
    <property type="entry name" value="DNA2/NAM7 HELICASE FAMILY MEMBER"/>
    <property type="match status" value="1"/>
</dbReference>
<dbReference type="RefSeq" id="WP_071068515.1">
    <property type="nucleotide sequence ID" value="NZ_CP017754.1"/>
</dbReference>
<keyword evidence="3" id="KW-0347">Helicase</keyword>
<dbReference type="InterPro" id="IPR050534">
    <property type="entry name" value="Coronavir_polyprotein_1ab"/>
</dbReference>
<evidence type="ECO:0000256" key="3">
    <source>
        <dbReference type="ARBA" id="ARBA00022806"/>
    </source>
</evidence>
<evidence type="ECO:0000256" key="5">
    <source>
        <dbReference type="SAM" id="Coils"/>
    </source>
</evidence>
<feature type="region of interest" description="Disordered" evidence="6">
    <location>
        <begin position="223"/>
        <end position="266"/>
    </location>
</feature>
<feature type="coiled-coil region" evidence="5">
    <location>
        <begin position="542"/>
        <end position="572"/>
    </location>
</feature>
<feature type="compositionally biased region" description="Low complexity" evidence="6">
    <location>
        <begin position="229"/>
        <end position="245"/>
    </location>
</feature>
<dbReference type="InterPro" id="IPR027417">
    <property type="entry name" value="P-loop_NTPase"/>
</dbReference>
<feature type="compositionally biased region" description="Acidic residues" evidence="6">
    <location>
        <begin position="257"/>
        <end position="266"/>
    </location>
</feature>
<keyword evidence="1" id="KW-0547">Nucleotide-binding</keyword>
<dbReference type="SUPFAM" id="SSF52540">
    <property type="entry name" value="P-loop containing nucleoside triphosphate hydrolases"/>
    <property type="match status" value="1"/>
</dbReference>
<sequence length="1142" mass="125174">MAEQEQLLDILDYWHKIEFFIPFDLKQVLDKADEDDGAVRWIQPDALAPDGPMPWQNVTVPEGRELTGFKLYLGVFDMQRIIDFARALPSDGTSDAVEEEERTTLDGRTCIARVSLSPYGEPVLDPISVSTVPWAIGTAEQAGLGALSAGTFDAARRGLADRLADFASERRQQRTSGGDEAKPLPLTGDELRTLNALLLDWAGCLWPPSSLVALLEINSKERKEHGETASRGTPASGSGPASLSPNKPNGPAKNESGDEDDDDTEEEAQKIDILNSFFIEDIERCIASVREGKVPETVRAYLLPGDPSRRVDLYTDAGRQEIIRALHPAKMNAGHWPEDATRKMSLMQQFAINTAFDRLKDSGLFSVNGPPGTGKTTLLRDMICENIVRRARELARLPSADRAFPVRERVEFADGSHATVGVLRQELTGFEMVVASSNNAAVENISADLPKRKQLGEAWQEIGYLQPVAHKLAAQNSRAKFTRLQPKDVPWGLVSCALGNSKNRRRFVDRVFFDARGSDNRTASDDYQTIWTWRAQYVGPTFDEAKRAFQRADQALQQALDQRKDYAELQAAWSEVTEEAATRTASAALASSSQQVEQANAAAERSQSAHQAADSALADLREEERLLDRAKPGMLSRLFRTAAARQHAGDVARNAGEQIAARKLAARCRAEAAATGSTLRDAQALHARAEQDLHKARTSWREKQDKLAAYREQFPEMRVPGVAETIEADEVQRDGLWQDSALAQLRSGLTVAALALHEAWLAEVLKKGGGFGGNLVALSKMLSGPPLQRPEQALLLWQSLFLMVPVVSSTFASFARQFRGMGPGSIGWLFIDEAGQAVPQAAVGALWRSRRAMVVGDPLQIEPVFTVPSRLIDALAELSAHTSDKRCAPTMTSAQQLADSANPFGTAVPVEGAPPLWIGSPLRVHRRCLDPMFSIANRIAYHGKMVYGLTERMPSSDPLRLGNSAWIDVSGKTASKQVVPEQVEIVAKLVVRLYQASGTLPPLYVISPFKAIKRALQDRLRAIDWQAEAGERAPSKKAWASWCRERIGTVHTFQGKEEYVVVFVLGADHDSAGSAKWAATKPNLLNVAVTRAQNRVFVVGDASLWGDMPYFGEAMAQLGTPIGERQWFDRLGAAVSGSELYA</sequence>
<evidence type="ECO:0000256" key="6">
    <source>
        <dbReference type="SAM" id="MobiDB-lite"/>
    </source>
</evidence>
<protein>
    <recommendedName>
        <fullName evidence="7">DNA2/NAM7 helicase-like C-terminal domain-containing protein</fullName>
    </recommendedName>
</protein>
<dbReference type="PANTHER" id="PTHR43788:SF8">
    <property type="entry name" value="DNA-BINDING PROTEIN SMUBP-2"/>
    <property type="match status" value="1"/>
</dbReference>
<evidence type="ECO:0000256" key="4">
    <source>
        <dbReference type="ARBA" id="ARBA00022840"/>
    </source>
</evidence>
<dbReference type="InterPro" id="IPR041679">
    <property type="entry name" value="DNA2/NAM7-like_C"/>
</dbReference>
<dbReference type="Pfam" id="PF13087">
    <property type="entry name" value="AAA_12"/>
    <property type="match status" value="1"/>
</dbReference>
<reference evidence="8 9" key="1">
    <citation type="submission" date="2016-10" db="EMBL/GenBank/DDBJ databases">
        <title>Complete genome sequences of three Cupriavidus strains isolated from various Malaysian environments.</title>
        <authorList>
            <person name="Abdullah A.A.-A."/>
            <person name="Shafie N.A.H."/>
            <person name="Lau N.S."/>
        </authorList>
    </citation>
    <scope>NUCLEOTIDE SEQUENCE [LARGE SCALE GENOMIC DNA]</scope>
    <source>
        <strain evidence="8 9">USMAA1020</strain>
    </source>
</reference>
<evidence type="ECO:0000256" key="1">
    <source>
        <dbReference type="ARBA" id="ARBA00022741"/>
    </source>
</evidence>
<name>A0ABN4THF9_9BURK</name>
<keyword evidence="5" id="KW-0175">Coiled coil</keyword>
<keyword evidence="9" id="KW-1185">Reference proteome</keyword>
<gene>
    <name evidence="8" type="ORF">BKK80_01755</name>
</gene>
<proteinExistence type="predicted"/>
<feature type="domain" description="DNA2/NAM7 helicase-like C-terminal" evidence="7">
    <location>
        <begin position="923"/>
        <end position="1102"/>
    </location>
</feature>
<evidence type="ECO:0000259" key="7">
    <source>
        <dbReference type="Pfam" id="PF13087"/>
    </source>
</evidence>
<evidence type="ECO:0000256" key="2">
    <source>
        <dbReference type="ARBA" id="ARBA00022801"/>
    </source>
</evidence>
<dbReference type="Proteomes" id="UP000177515">
    <property type="component" value="Chromosome 1"/>
</dbReference>
<keyword evidence="2" id="KW-0378">Hydrolase</keyword>
<organism evidence="8 9">
    <name type="scientific">Cupriavidus malaysiensis</name>
    <dbReference type="NCBI Taxonomy" id="367825"/>
    <lineage>
        <taxon>Bacteria</taxon>
        <taxon>Pseudomonadati</taxon>
        <taxon>Pseudomonadota</taxon>
        <taxon>Betaproteobacteria</taxon>
        <taxon>Burkholderiales</taxon>
        <taxon>Burkholderiaceae</taxon>
        <taxon>Cupriavidus</taxon>
    </lineage>
</organism>